<dbReference type="Proteomes" id="UP000749311">
    <property type="component" value="Unassembled WGS sequence"/>
</dbReference>
<sequence>MDEAPGIVRITDEMISADAEVFPDTEKTGAASRRNGRVDLRIVAAPGCPKNWLHYFESQILLAIVRIAP</sequence>
<reference evidence="1 2" key="1">
    <citation type="submission" date="2020-02" db="EMBL/GenBank/DDBJ databases">
        <title>Sequencing the genomes of 1000 actinobacteria strains.</title>
        <authorList>
            <person name="Klenk H.-P."/>
        </authorList>
    </citation>
    <scope>NUCLEOTIDE SEQUENCE [LARGE SCALE GENOMIC DNA]</scope>
    <source>
        <strain evidence="1 2">DSM 19609</strain>
    </source>
</reference>
<dbReference type="RefSeq" id="WP_167166397.1">
    <property type="nucleotide sequence ID" value="NZ_BAAAOO010000015.1"/>
</dbReference>
<evidence type="ECO:0000313" key="2">
    <source>
        <dbReference type="Proteomes" id="UP000749311"/>
    </source>
</evidence>
<organism evidence="1 2">
    <name type="scientific">Brooklawnia cerclae</name>
    <dbReference type="NCBI Taxonomy" id="349934"/>
    <lineage>
        <taxon>Bacteria</taxon>
        <taxon>Bacillati</taxon>
        <taxon>Actinomycetota</taxon>
        <taxon>Actinomycetes</taxon>
        <taxon>Propionibacteriales</taxon>
        <taxon>Propionibacteriaceae</taxon>
        <taxon>Brooklawnia</taxon>
    </lineage>
</organism>
<name>A0ABX0SF39_9ACTN</name>
<protein>
    <submittedName>
        <fullName evidence="1">Uncharacterized protein</fullName>
    </submittedName>
</protein>
<dbReference type="EMBL" id="JAAMOZ010000001">
    <property type="protein sequence ID" value="NIH57018.1"/>
    <property type="molecule type" value="Genomic_DNA"/>
</dbReference>
<evidence type="ECO:0000313" key="1">
    <source>
        <dbReference type="EMBL" id="NIH57018.1"/>
    </source>
</evidence>
<accession>A0ABX0SF39</accession>
<comment type="caution">
    <text evidence="1">The sequence shown here is derived from an EMBL/GenBank/DDBJ whole genome shotgun (WGS) entry which is preliminary data.</text>
</comment>
<gene>
    <name evidence="1" type="ORF">FB473_001663</name>
</gene>
<proteinExistence type="predicted"/>
<keyword evidence="2" id="KW-1185">Reference proteome</keyword>